<dbReference type="Pfam" id="PF00931">
    <property type="entry name" value="NB-ARC"/>
    <property type="match status" value="1"/>
</dbReference>
<dbReference type="Gene3D" id="1.10.10.10">
    <property type="entry name" value="Winged helix-like DNA-binding domain superfamily/Winged helix DNA-binding domain"/>
    <property type="match status" value="1"/>
</dbReference>
<evidence type="ECO:0000256" key="2">
    <source>
        <dbReference type="ARBA" id="ARBA00022614"/>
    </source>
</evidence>
<keyword evidence="3" id="KW-0677">Repeat</keyword>
<dbReference type="Pfam" id="PF23559">
    <property type="entry name" value="WHD_DRP"/>
    <property type="match status" value="1"/>
</dbReference>
<dbReference type="InterPro" id="IPR058922">
    <property type="entry name" value="WHD_DRP"/>
</dbReference>
<evidence type="ECO:0000256" key="1">
    <source>
        <dbReference type="ARBA" id="ARBA00008894"/>
    </source>
</evidence>
<keyword evidence="5" id="KW-0611">Plant defense</keyword>
<dbReference type="InterPro" id="IPR027417">
    <property type="entry name" value="P-loop_NTPase"/>
</dbReference>
<evidence type="ECO:0000259" key="7">
    <source>
        <dbReference type="Pfam" id="PF00931"/>
    </source>
</evidence>
<evidence type="ECO:0000256" key="6">
    <source>
        <dbReference type="ARBA" id="ARBA00022840"/>
    </source>
</evidence>
<keyword evidence="4" id="KW-0547">Nucleotide-binding</keyword>
<dbReference type="Gene3D" id="1.10.8.430">
    <property type="entry name" value="Helical domain of apoptotic protease-activating factors"/>
    <property type="match status" value="1"/>
</dbReference>
<dbReference type="EMBL" id="JAHUZN010000006">
    <property type="protein sequence ID" value="KAG8489981.1"/>
    <property type="molecule type" value="Genomic_DNA"/>
</dbReference>
<protein>
    <recommendedName>
        <fullName evidence="11">NB-ARC domain-containing protein</fullName>
    </recommendedName>
</protein>
<name>A0A8J6D040_9ROSI</name>
<proteinExistence type="inferred from homology"/>
<dbReference type="InterPro" id="IPR042197">
    <property type="entry name" value="Apaf_helical"/>
</dbReference>
<gene>
    <name evidence="9" type="ORF">CXB51_015565</name>
</gene>
<evidence type="ECO:0000259" key="8">
    <source>
        <dbReference type="Pfam" id="PF23559"/>
    </source>
</evidence>
<keyword evidence="6" id="KW-0067">ATP-binding</keyword>
<dbReference type="FunFam" id="1.10.10.10:FF:000322">
    <property type="entry name" value="Probable disease resistance protein At1g63360"/>
    <property type="match status" value="1"/>
</dbReference>
<sequence length="897" mass="102401">MENCFSVGVALENFIIRSWGSIVGHANYVCKLKQTLPTLTEALQDLRAQRDDVQGMVDVAEQRLLKRLERVQLWLSKAETMVTEAEKLVANGPQQMNNLCLGGFASKNCLSTYKFGKKVAKMLQAINDLMSKGVFDKVAESQPAASVVVRPEERPIALQPTIEKVWNCIVDKDVGIIGLYGLGGVGKTTLLTQINNKFSTTPNGFDVVIWALVSNGYDIGKIQNKIGGNIGFSAESWKNKSVEEKAVDIYGVLRIKRFVVLLDDLWERVDLNQVGIPKPSQDNGSKLIFTTRCLEVCGEMEAREKIKVECLEPKEAWKLFQDKVGDETLNSHPDIRKLAKQVVERCGGLPLALITIGRAMACKTTPGDWKYAIEMLKRCTLPKMENEVFPLLKFSYDNLPNVTMKCCLLYCCLYPEDYCIPKKRLVEYWFCEGMLNEFDRISEAQMQGDYIINSLLNACLLERDGEDFVKMHDVIRDMVLWIVCELEAKENKFFVKAGAQLFEEPDVKIWECAKRMSVMKNNIEVIRETPKCPNLHSLFLSENKLKVINDGFFQFIPHLTVLNLSNNSALQVLPKGISQLISLECLDLSHTAIRELPIELKSLTKLKMLDLSCIPYLRRIPRHLISSFFRLQIFRITSLTSEDYPEEDNVLNGGNENLIEELKSLQHLNILSMLPFTSMFALERFLSFNLFRCCTQELRLSGFKESNVFNVLCLENVECLRTLNLQNCENVEEIKMEKLHTWVSPGTSYTSPFHNLTSVSFQDCHKLTDVTWLILVPNLRYLGLVQCVKIEEILSQGKFGEVADVRIPYPIPFLKLEKLVLCSLWKLKSVYWDVLPFPCLKYIFVGICPELKKLPLNSDSAKGNRITIDGNEDWWAEIEWENEATRQTFSPFFRSYS</sequence>
<dbReference type="SUPFAM" id="SSF52058">
    <property type="entry name" value="L domain-like"/>
    <property type="match status" value="1"/>
</dbReference>
<dbReference type="AlphaFoldDB" id="A0A8J6D040"/>
<dbReference type="Proteomes" id="UP000701853">
    <property type="component" value="Chromosome 6"/>
</dbReference>
<dbReference type="OrthoDB" id="664960at2759"/>
<dbReference type="InterPro" id="IPR001611">
    <property type="entry name" value="Leu-rich_rpt"/>
</dbReference>
<dbReference type="SUPFAM" id="SSF52540">
    <property type="entry name" value="P-loop containing nucleoside triphosphate hydrolases"/>
    <property type="match status" value="1"/>
</dbReference>
<reference evidence="9 10" key="1">
    <citation type="journal article" date="2021" name="bioRxiv">
        <title>The Gossypium anomalum genome as a resource for cotton improvement and evolutionary analysis of hybrid incompatibility.</title>
        <authorList>
            <person name="Grover C.E."/>
            <person name="Yuan D."/>
            <person name="Arick M.A."/>
            <person name="Miller E.R."/>
            <person name="Hu G."/>
            <person name="Peterson D.G."/>
            <person name="Wendel J.F."/>
            <person name="Udall J.A."/>
        </authorList>
    </citation>
    <scope>NUCLEOTIDE SEQUENCE [LARGE SCALE GENOMIC DNA]</scope>
    <source>
        <strain evidence="9">JFW-Udall</strain>
        <tissue evidence="9">Leaf</tissue>
    </source>
</reference>
<dbReference type="FunFam" id="1.10.8.430:FF:000003">
    <property type="entry name" value="Probable disease resistance protein At5g66910"/>
    <property type="match status" value="1"/>
</dbReference>
<evidence type="ECO:0000256" key="5">
    <source>
        <dbReference type="ARBA" id="ARBA00022821"/>
    </source>
</evidence>
<feature type="domain" description="Disease resistance protein winged helix" evidence="8">
    <location>
        <begin position="413"/>
        <end position="479"/>
    </location>
</feature>
<evidence type="ECO:0000256" key="3">
    <source>
        <dbReference type="ARBA" id="ARBA00022737"/>
    </source>
</evidence>
<evidence type="ECO:0000313" key="10">
    <source>
        <dbReference type="Proteomes" id="UP000701853"/>
    </source>
</evidence>
<dbReference type="PANTHER" id="PTHR33463">
    <property type="entry name" value="NB-ARC DOMAIN-CONTAINING PROTEIN-RELATED"/>
    <property type="match status" value="1"/>
</dbReference>
<dbReference type="PRINTS" id="PR00364">
    <property type="entry name" value="DISEASERSIST"/>
</dbReference>
<keyword evidence="10" id="KW-1185">Reference proteome</keyword>
<evidence type="ECO:0008006" key="11">
    <source>
        <dbReference type="Google" id="ProtNLM"/>
    </source>
</evidence>
<evidence type="ECO:0000313" key="9">
    <source>
        <dbReference type="EMBL" id="KAG8489981.1"/>
    </source>
</evidence>
<dbReference type="InterPro" id="IPR036388">
    <property type="entry name" value="WH-like_DNA-bd_sf"/>
</dbReference>
<dbReference type="GO" id="GO:0005524">
    <property type="term" value="F:ATP binding"/>
    <property type="evidence" value="ECO:0007669"/>
    <property type="project" value="UniProtKB-KW"/>
</dbReference>
<dbReference type="InterPro" id="IPR002182">
    <property type="entry name" value="NB-ARC"/>
</dbReference>
<dbReference type="InterPro" id="IPR050905">
    <property type="entry name" value="Plant_NBS-LRR"/>
</dbReference>
<dbReference type="GO" id="GO:0043531">
    <property type="term" value="F:ADP binding"/>
    <property type="evidence" value="ECO:0007669"/>
    <property type="project" value="InterPro"/>
</dbReference>
<keyword evidence="2" id="KW-0433">Leucine-rich repeat</keyword>
<accession>A0A8J6D040</accession>
<dbReference type="Gene3D" id="3.40.50.300">
    <property type="entry name" value="P-loop containing nucleotide triphosphate hydrolases"/>
    <property type="match status" value="1"/>
</dbReference>
<dbReference type="InterPro" id="IPR032675">
    <property type="entry name" value="LRR_dom_sf"/>
</dbReference>
<dbReference type="FunFam" id="3.40.50.300:FF:001091">
    <property type="entry name" value="Probable disease resistance protein At1g61300"/>
    <property type="match status" value="1"/>
</dbReference>
<dbReference type="Pfam" id="PF13855">
    <property type="entry name" value="LRR_8"/>
    <property type="match status" value="1"/>
</dbReference>
<organism evidence="9 10">
    <name type="scientific">Gossypium anomalum</name>
    <dbReference type="NCBI Taxonomy" id="47600"/>
    <lineage>
        <taxon>Eukaryota</taxon>
        <taxon>Viridiplantae</taxon>
        <taxon>Streptophyta</taxon>
        <taxon>Embryophyta</taxon>
        <taxon>Tracheophyta</taxon>
        <taxon>Spermatophyta</taxon>
        <taxon>Magnoliopsida</taxon>
        <taxon>eudicotyledons</taxon>
        <taxon>Gunneridae</taxon>
        <taxon>Pentapetalae</taxon>
        <taxon>rosids</taxon>
        <taxon>malvids</taxon>
        <taxon>Malvales</taxon>
        <taxon>Malvaceae</taxon>
        <taxon>Malvoideae</taxon>
        <taxon>Gossypium</taxon>
    </lineage>
</organism>
<dbReference type="Gene3D" id="3.80.10.10">
    <property type="entry name" value="Ribonuclease Inhibitor"/>
    <property type="match status" value="2"/>
</dbReference>
<dbReference type="GO" id="GO:0006952">
    <property type="term" value="P:defense response"/>
    <property type="evidence" value="ECO:0007669"/>
    <property type="project" value="UniProtKB-KW"/>
</dbReference>
<comment type="caution">
    <text evidence="9">The sequence shown here is derived from an EMBL/GenBank/DDBJ whole genome shotgun (WGS) entry which is preliminary data.</text>
</comment>
<feature type="domain" description="NB-ARC" evidence="7">
    <location>
        <begin position="161"/>
        <end position="329"/>
    </location>
</feature>
<comment type="similarity">
    <text evidence="1">Belongs to the disease resistance NB-LRR family.</text>
</comment>
<evidence type="ECO:0000256" key="4">
    <source>
        <dbReference type="ARBA" id="ARBA00022741"/>
    </source>
</evidence>
<dbReference type="PANTHER" id="PTHR33463:SF220">
    <property type="entry name" value="NB-ARC DOMAIN-CONTAINING PROTEIN"/>
    <property type="match status" value="1"/>
</dbReference>